<dbReference type="RefSeq" id="WP_046790578.1">
    <property type="nucleotide sequence ID" value="NZ_CP011366.1"/>
</dbReference>
<protein>
    <recommendedName>
        <fullName evidence="5">Phage protein</fullName>
    </recommendedName>
</protein>
<accession>A0A0F7HKG7</accession>
<dbReference type="EMBL" id="FOTB01000006">
    <property type="protein sequence ID" value="SFK95420.1"/>
    <property type="molecule type" value="Genomic_DNA"/>
</dbReference>
<dbReference type="KEGG" id="shv:AAT16_09215"/>
<evidence type="ECO:0000313" key="3">
    <source>
        <dbReference type="Proteomes" id="UP000034029"/>
    </source>
</evidence>
<proteinExistence type="predicted"/>
<dbReference type="OrthoDB" id="2243818at2"/>
<evidence type="ECO:0000313" key="2">
    <source>
        <dbReference type="EMBL" id="SFK95420.1"/>
    </source>
</evidence>
<name>A0A0F7HKG7_9STAP</name>
<evidence type="ECO:0008006" key="5">
    <source>
        <dbReference type="Google" id="ProtNLM"/>
    </source>
</evidence>
<sequence length="113" mass="13432">MNLKEETIEVLKENNKNISDIKWIGNKRFTIPHDEDLSILDVDYDDGFGSARIAEDLMLVGDGFWLERHEYDGSEWWEYKELVKKPEEEREYTKVAGGMWNSLEELNEKEEME</sequence>
<dbReference type="Proteomes" id="UP000183090">
    <property type="component" value="Unassembled WGS sequence"/>
</dbReference>
<reference evidence="3" key="2">
    <citation type="submission" date="2015-04" db="EMBL/GenBank/DDBJ databases">
        <title>Complete genome sequence of Salinicoccus halodurans strain H3B36, isolated from the Qaidam basin of China.</title>
        <authorList>
            <person name="Ma Y."/>
            <person name="Jiang K."/>
            <person name="Xue Y."/>
        </authorList>
    </citation>
    <scope>NUCLEOTIDE SEQUENCE [LARGE SCALE GENOMIC DNA]</scope>
    <source>
        <strain evidence="3">H3B36</strain>
    </source>
</reference>
<evidence type="ECO:0000313" key="1">
    <source>
        <dbReference type="EMBL" id="AKG74396.1"/>
    </source>
</evidence>
<dbReference type="EMBL" id="CP011366">
    <property type="protein sequence ID" value="AKG74396.1"/>
    <property type="molecule type" value="Genomic_DNA"/>
</dbReference>
<organism evidence="2 4">
    <name type="scientific">Salinicoccus halodurans</name>
    <dbReference type="NCBI Taxonomy" id="407035"/>
    <lineage>
        <taxon>Bacteria</taxon>
        <taxon>Bacillati</taxon>
        <taxon>Bacillota</taxon>
        <taxon>Bacilli</taxon>
        <taxon>Bacillales</taxon>
        <taxon>Staphylococcaceae</taxon>
        <taxon>Salinicoccus</taxon>
    </lineage>
</organism>
<reference evidence="2 4" key="3">
    <citation type="submission" date="2016-10" db="EMBL/GenBank/DDBJ databases">
        <authorList>
            <person name="Varghese N."/>
            <person name="Submissions S."/>
        </authorList>
    </citation>
    <scope>NUCLEOTIDE SEQUENCE [LARGE SCALE GENOMIC DNA]</scope>
    <source>
        <strain evidence="2 4">CGMCC 1.6501</strain>
    </source>
</reference>
<gene>
    <name evidence="1" type="ORF">AAT16_09215</name>
    <name evidence="2" type="ORF">SAMN05216235_2742</name>
</gene>
<reference evidence="1 3" key="1">
    <citation type="journal article" date="2015" name="Int. J. Syst. Evol. Microbiol.">
        <title>Complete genome sequence of Salinicoccus halodurans H3B36, isolated from the Qaidam Basin in China.</title>
        <authorList>
            <person name="Jiang K."/>
            <person name="Xue Y."/>
            <person name="Ma Y."/>
        </authorList>
    </citation>
    <scope>NUCLEOTIDE SEQUENCE [LARGE SCALE GENOMIC DNA]</scope>
    <source>
        <strain evidence="1 3">H3B36</strain>
    </source>
</reference>
<dbReference type="AlphaFoldDB" id="A0A0F7HKG7"/>
<keyword evidence="3" id="KW-1185">Reference proteome</keyword>
<evidence type="ECO:0000313" key="4">
    <source>
        <dbReference type="Proteomes" id="UP000183090"/>
    </source>
</evidence>
<dbReference type="Proteomes" id="UP000034029">
    <property type="component" value="Chromosome"/>
</dbReference>